<dbReference type="InterPro" id="IPR016185">
    <property type="entry name" value="PreATP-grasp_dom_sf"/>
</dbReference>
<evidence type="ECO:0000256" key="14">
    <source>
        <dbReference type="ARBA" id="ARBA00047614"/>
    </source>
</evidence>
<dbReference type="PANTHER" id="PTHR23132:SF23">
    <property type="entry name" value="D-ALANINE--D-ALANINE LIGASE B"/>
    <property type="match status" value="1"/>
</dbReference>
<evidence type="ECO:0000256" key="15">
    <source>
        <dbReference type="PROSITE-ProRule" id="PRU00409"/>
    </source>
</evidence>
<dbReference type="AlphaFoldDB" id="X5H4B6"/>
<comment type="subcellular location">
    <subcellularLocation>
        <location evidence="4">Cytoplasm</location>
    </subcellularLocation>
</comment>
<keyword evidence="18" id="KW-1185">Reference proteome</keyword>
<evidence type="ECO:0000313" key="17">
    <source>
        <dbReference type="EMBL" id="AHX11503.1"/>
    </source>
</evidence>
<comment type="function">
    <text evidence="3">Cell wall formation.</text>
</comment>
<dbReference type="InterPro" id="IPR000291">
    <property type="entry name" value="D-Ala_lig_Van_CS"/>
</dbReference>
<dbReference type="GO" id="GO:0005737">
    <property type="term" value="C:cytoplasm"/>
    <property type="evidence" value="ECO:0007669"/>
    <property type="project" value="UniProtKB-SubCell"/>
</dbReference>
<keyword evidence="10 15" id="KW-0067">ATP-binding</keyword>
<dbReference type="GO" id="GO:0046872">
    <property type="term" value="F:metal ion binding"/>
    <property type="evidence" value="ECO:0007669"/>
    <property type="project" value="InterPro"/>
</dbReference>
<keyword evidence="7" id="KW-0963">Cytoplasm</keyword>
<dbReference type="HOGENOM" id="CLU_039268_1_1_5"/>
<evidence type="ECO:0000256" key="7">
    <source>
        <dbReference type="ARBA" id="ARBA00022490"/>
    </source>
</evidence>
<evidence type="ECO:0000259" key="16">
    <source>
        <dbReference type="PROSITE" id="PS50975"/>
    </source>
</evidence>
<dbReference type="GO" id="GO:0008360">
    <property type="term" value="P:regulation of cell shape"/>
    <property type="evidence" value="ECO:0007669"/>
    <property type="project" value="UniProtKB-KW"/>
</dbReference>
<organism evidence="17 18">
    <name type="scientific">Neorickettsia helminthoeca str. Oregon</name>
    <dbReference type="NCBI Taxonomy" id="1286528"/>
    <lineage>
        <taxon>Bacteria</taxon>
        <taxon>Pseudomonadati</taxon>
        <taxon>Pseudomonadota</taxon>
        <taxon>Alphaproteobacteria</taxon>
        <taxon>Rickettsiales</taxon>
        <taxon>Anaplasmataceae</taxon>
        <taxon>Neorickettsia</taxon>
    </lineage>
</organism>
<sequence>MKSSLSRKTVALLYGGSSPERDISLLTKEVVEASIVRLGHGVLPIDVADISAARTIPTLKCDLAFMAMHGHNGENGCIQGMLEMSGIPYTHSGVLASSICIDKPAAKLFFKGLGANVAYSRLVTREEILQRKVLYPKKYVLKPTNEGSSRNIVVVDGESHLTEQNYPFDGPVMLEEFISGYELSVAFLSGRVLGGLELELNGSEYCSYDAKYKKGFAEWVPIKNIPDEVYQSALTLTENICNILHCRGAVRADFKYDDKESKLVILEVNTCPGMTILPKIAKACANMEIDQVVQEIMEDVDYGVAAMESLHVQ</sequence>
<accession>X5H4B6</accession>
<dbReference type="PROSITE" id="PS50975">
    <property type="entry name" value="ATP_GRASP"/>
    <property type="match status" value="1"/>
</dbReference>
<evidence type="ECO:0000256" key="3">
    <source>
        <dbReference type="ARBA" id="ARBA00003921"/>
    </source>
</evidence>
<feature type="domain" description="ATP-grasp" evidence="16">
    <location>
        <begin position="107"/>
        <end position="298"/>
    </location>
</feature>
<comment type="cofactor">
    <cofactor evidence="1">
        <name>Mn(2+)</name>
        <dbReference type="ChEBI" id="CHEBI:29035"/>
    </cofactor>
</comment>
<evidence type="ECO:0000256" key="13">
    <source>
        <dbReference type="ARBA" id="ARBA00023316"/>
    </source>
</evidence>
<reference evidence="17 18" key="1">
    <citation type="submission" date="2014-03" db="EMBL/GenBank/DDBJ databases">
        <title>Sequencing and Comparison of Genomes and Transcriptome Profiles of Human Ehrlichiosis Agents.</title>
        <authorList>
            <person name="Lin M."/>
            <person name="Daugherty S.C."/>
            <person name="Nagaraj S."/>
            <person name="Cheng Z."/>
            <person name="Xiong Q."/>
            <person name="Lin F.-Y."/>
            <person name="Sengamalay N."/>
            <person name="Ott S."/>
            <person name="Godinez A."/>
            <person name="Tallon L.J."/>
            <person name="Sadzewicz L."/>
            <person name="Fraser C.M."/>
            <person name="Dunning Hotopp J.C."/>
            <person name="Rikihisa Y."/>
        </authorList>
    </citation>
    <scope>NUCLEOTIDE SEQUENCE [LARGE SCALE GENOMIC DNA]</scope>
    <source>
        <strain evidence="17 18">Oregon</strain>
    </source>
</reference>
<comment type="similarity">
    <text evidence="5">Belongs to the D-alanine--D-alanine ligase family.</text>
</comment>
<evidence type="ECO:0000256" key="9">
    <source>
        <dbReference type="ARBA" id="ARBA00022741"/>
    </source>
</evidence>
<dbReference type="InterPro" id="IPR011127">
    <property type="entry name" value="Dala_Dala_lig_N"/>
</dbReference>
<dbReference type="InterPro" id="IPR011095">
    <property type="entry name" value="Dala_Dala_lig_C"/>
</dbReference>
<evidence type="ECO:0000256" key="2">
    <source>
        <dbReference type="ARBA" id="ARBA00001946"/>
    </source>
</evidence>
<protein>
    <recommendedName>
        <fullName evidence="6">D-alanine--D-alanine ligase</fullName>
        <ecNumber evidence="6">6.3.2.4</ecNumber>
    </recommendedName>
</protein>
<keyword evidence="13" id="KW-0961">Cell wall biogenesis/degradation</keyword>
<dbReference type="KEGG" id="nhm:NHE_0565"/>
<dbReference type="PANTHER" id="PTHR23132">
    <property type="entry name" value="D-ALANINE--D-ALANINE LIGASE"/>
    <property type="match status" value="1"/>
</dbReference>
<dbReference type="EC" id="6.3.2.4" evidence="6"/>
<dbReference type="Gene3D" id="3.30.470.20">
    <property type="entry name" value="ATP-grasp fold, B domain"/>
    <property type="match status" value="1"/>
</dbReference>
<gene>
    <name evidence="17" type="ORF">NHE_0565</name>
</gene>
<dbReference type="Pfam" id="PF01820">
    <property type="entry name" value="Dala_Dala_lig_N"/>
    <property type="match status" value="1"/>
</dbReference>
<comment type="catalytic activity">
    <reaction evidence="14">
        <text>2 D-alanine + ATP = D-alanyl-D-alanine + ADP + phosphate + H(+)</text>
        <dbReference type="Rhea" id="RHEA:11224"/>
        <dbReference type="ChEBI" id="CHEBI:15378"/>
        <dbReference type="ChEBI" id="CHEBI:30616"/>
        <dbReference type="ChEBI" id="CHEBI:43474"/>
        <dbReference type="ChEBI" id="CHEBI:57416"/>
        <dbReference type="ChEBI" id="CHEBI:57822"/>
        <dbReference type="ChEBI" id="CHEBI:456216"/>
        <dbReference type="EC" id="6.3.2.4"/>
    </reaction>
</comment>
<dbReference type="GO" id="GO:0009252">
    <property type="term" value="P:peptidoglycan biosynthetic process"/>
    <property type="evidence" value="ECO:0007669"/>
    <property type="project" value="UniProtKB-KW"/>
</dbReference>
<comment type="cofactor">
    <cofactor evidence="2">
        <name>Mg(2+)</name>
        <dbReference type="ChEBI" id="CHEBI:18420"/>
    </cofactor>
</comment>
<dbReference type="InterPro" id="IPR011761">
    <property type="entry name" value="ATP-grasp"/>
</dbReference>
<dbReference type="Proteomes" id="UP000023755">
    <property type="component" value="Chromosome"/>
</dbReference>
<keyword evidence="11" id="KW-0133">Cell shape</keyword>
<evidence type="ECO:0000256" key="1">
    <source>
        <dbReference type="ARBA" id="ARBA00001936"/>
    </source>
</evidence>
<dbReference type="Gene3D" id="3.30.1490.20">
    <property type="entry name" value="ATP-grasp fold, A domain"/>
    <property type="match status" value="1"/>
</dbReference>
<dbReference type="RefSeq" id="WP_051579599.1">
    <property type="nucleotide sequence ID" value="NZ_CP007481.1"/>
</dbReference>
<evidence type="ECO:0000256" key="4">
    <source>
        <dbReference type="ARBA" id="ARBA00004496"/>
    </source>
</evidence>
<dbReference type="GO" id="GO:0005524">
    <property type="term" value="F:ATP binding"/>
    <property type="evidence" value="ECO:0007669"/>
    <property type="project" value="UniProtKB-UniRule"/>
</dbReference>
<keyword evidence="12" id="KW-0573">Peptidoglycan synthesis</keyword>
<evidence type="ECO:0000256" key="5">
    <source>
        <dbReference type="ARBA" id="ARBA00010871"/>
    </source>
</evidence>
<keyword evidence="8 17" id="KW-0436">Ligase</keyword>
<dbReference type="NCBIfam" id="NF002378">
    <property type="entry name" value="PRK01372.1"/>
    <property type="match status" value="1"/>
</dbReference>
<proteinExistence type="inferred from homology"/>
<dbReference type="PROSITE" id="PS00843">
    <property type="entry name" value="DALA_DALA_LIGASE_1"/>
    <property type="match status" value="1"/>
</dbReference>
<evidence type="ECO:0000256" key="10">
    <source>
        <dbReference type="ARBA" id="ARBA00022840"/>
    </source>
</evidence>
<dbReference type="SUPFAM" id="SSF56059">
    <property type="entry name" value="Glutathione synthetase ATP-binding domain-like"/>
    <property type="match status" value="1"/>
</dbReference>
<name>X5H4B6_9RICK</name>
<evidence type="ECO:0000256" key="12">
    <source>
        <dbReference type="ARBA" id="ARBA00022984"/>
    </source>
</evidence>
<dbReference type="InterPro" id="IPR013815">
    <property type="entry name" value="ATP_grasp_subdomain_1"/>
</dbReference>
<dbReference type="SUPFAM" id="SSF52440">
    <property type="entry name" value="PreATP-grasp domain"/>
    <property type="match status" value="1"/>
</dbReference>
<dbReference type="GO" id="GO:0071555">
    <property type="term" value="P:cell wall organization"/>
    <property type="evidence" value="ECO:0007669"/>
    <property type="project" value="UniProtKB-KW"/>
</dbReference>
<dbReference type="STRING" id="1286528.NHE_0565"/>
<dbReference type="GO" id="GO:0008716">
    <property type="term" value="F:D-alanine-D-alanine ligase activity"/>
    <property type="evidence" value="ECO:0007669"/>
    <property type="project" value="UniProtKB-EC"/>
</dbReference>
<dbReference type="EMBL" id="CP007481">
    <property type="protein sequence ID" value="AHX11503.1"/>
    <property type="molecule type" value="Genomic_DNA"/>
</dbReference>
<dbReference type="Pfam" id="PF07478">
    <property type="entry name" value="Dala_Dala_lig_C"/>
    <property type="match status" value="1"/>
</dbReference>
<evidence type="ECO:0000256" key="6">
    <source>
        <dbReference type="ARBA" id="ARBA00012216"/>
    </source>
</evidence>
<evidence type="ECO:0000256" key="11">
    <source>
        <dbReference type="ARBA" id="ARBA00022960"/>
    </source>
</evidence>
<evidence type="ECO:0000256" key="8">
    <source>
        <dbReference type="ARBA" id="ARBA00022598"/>
    </source>
</evidence>
<dbReference type="Gene3D" id="3.40.50.20">
    <property type="match status" value="1"/>
</dbReference>
<evidence type="ECO:0000313" key="18">
    <source>
        <dbReference type="Proteomes" id="UP000023755"/>
    </source>
</evidence>
<dbReference type="OrthoDB" id="9813261at2"/>
<keyword evidence="9 15" id="KW-0547">Nucleotide-binding</keyword>